<keyword evidence="1" id="KW-1133">Transmembrane helix</keyword>
<proteinExistence type="predicted"/>
<dbReference type="EMBL" id="JAPEUY010000005">
    <property type="protein sequence ID" value="KAJ4373107.1"/>
    <property type="molecule type" value="Genomic_DNA"/>
</dbReference>
<dbReference type="PANTHER" id="PTHR33927">
    <property type="entry name" value="TRANSMEMBRANE PROTEIN"/>
    <property type="match status" value="1"/>
</dbReference>
<sequence length="576" mass="65104">MDRSTGTRCQYEHWWKRRTSPSSNKHHQEKEQSTLALPLPTFPPALDFDPDQFLLPPSYEEVIDLEKALHLVPSRRSSSNDVSALCTSSAAPNPLLCKFRTQQEHLSSSPSRCIRVIRHLRFAIFTVYRRFFTLVFVLNLIGVAILLQQHSNNLKTILDLDTLGTFASSNFLLAIFVRQDCFVNLLFRTAWLVPWSLPLRIRTMMSRVYCYGGIHSGAAVVGTLWWLIFTGVMSWTCITKGSHTFPVIIITWVVCLLLMTVVLLAFPSIRTKHHDTFEMTHRFLGWTSIGLFWAQLLLLSQEKSALSNSTETIGSILLRNPTFWNLSIMTLLLIYPWLRLRRWNFTARALSSHALQLSFPNKVHKFSCLSISSAPLYEWHPFATFPSLDPNEPGASMVISDAGDWTKNVIQHAQMRNSVHQIITKSQLGTTKELPRESTVQMRFWVKSHPKAGVLSLSCLFPRVLIVTTGSGIGPSLSSLLDRPPSQFARLIWSTRSPLTTFGPRILSLVDKADSDALILDTSEMGRPNLLEVAWKMMIEVRAEAVFVLSNEAVTKAVVGGLEKRGVRAFGPIWDS</sequence>
<organism evidence="2 3">
    <name type="scientific">Neocucurbitaria cava</name>
    <dbReference type="NCBI Taxonomy" id="798079"/>
    <lineage>
        <taxon>Eukaryota</taxon>
        <taxon>Fungi</taxon>
        <taxon>Dikarya</taxon>
        <taxon>Ascomycota</taxon>
        <taxon>Pezizomycotina</taxon>
        <taxon>Dothideomycetes</taxon>
        <taxon>Pleosporomycetidae</taxon>
        <taxon>Pleosporales</taxon>
        <taxon>Pleosporineae</taxon>
        <taxon>Cucurbitariaceae</taxon>
        <taxon>Neocucurbitaria</taxon>
    </lineage>
</organism>
<reference evidence="2" key="1">
    <citation type="submission" date="2022-10" db="EMBL/GenBank/DDBJ databases">
        <title>Tapping the CABI collections for fungal endophytes: first genome assemblies for Collariella, Neodidymelliopsis, Ascochyta clinopodiicola, Didymella pomorum, Didymosphaeria variabile, Neocosmospora piperis and Neocucurbitaria cava.</title>
        <authorList>
            <person name="Hill R."/>
        </authorList>
    </citation>
    <scope>NUCLEOTIDE SEQUENCE</scope>
    <source>
        <strain evidence="2">IMI 356814</strain>
    </source>
</reference>
<evidence type="ECO:0000313" key="3">
    <source>
        <dbReference type="Proteomes" id="UP001140560"/>
    </source>
</evidence>
<feature type="transmembrane region" description="Helical" evidence="1">
    <location>
        <begin position="321"/>
        <end position="338"/>
    </location>
</feature>
<dbReference type="PANTHER" id="PTHR33927:SF5">
    <property type="entry name" value="ENZYME, PUTATIVE (AFU_ORTHOLOGUE AFUA_8G01222)-RELATED"/>
    <property type="match status" value="1"/>
</dbReference>
<feature type="transmembrane region" description="Helical" evidence="1">
    <location>
        <begin position="208"/>
        <end position="228"/>
    </location>
</feature>
<gene>
    <name evidence="2" type="ORF">N0V83_003398</name>
</gene>
<protein>
    <recommendedName>
        <fullName evidence="4">Integral membrane protein TmpA</fullName>
    </recommendedName>
</protein>
<feature type="transmembrane region" description="Helical" evidence="1">
    <location>
        <begin position="167"/>
        <end position="187"/>
    </location>
</feature>
<accession>A0A9W8YBM8</accession>
<evidence type="ECO:0000313" key="2">
    <source>
        <dbReference type="EMBL" id="KAJ4373107.1"/>
    </source>
</evidence>
<evidence type="ECO:0008006" key="4">
    <source>
        <dbReference type="Google" id="ProtNLM"/>
    </source>
</evidence>
<feature type="transmembrane region" description="Helical" evidence="1">
    <location>
        <begin position="283"/>
        <end position="301"/>
    </location>
</feature>
<comment type="caution">
    <text evidence="2">The sequence shown here is derived from an EMBL/GenBank/DDBJ whole genome shotgun (WGS) entry which is preliminary data.</text>
</comment>
<dbReference type="AlphaFoldDB" id="A0A9W8YBM8"/>
<feature type="transmembrane region" description="Helical" evidence="1">
    <location>
        <begin position="248"/>
        <end position="271"/>
    </location>
</feature>
<keyword evidence="3" id="KW-1185">Reference proteome</keyword>
<name>A0A9W8YBM8_9PLEO</name>
<evidence type="ECO:0000256" key="1">
    <source>
        <dbReference type="SAM" id="Phobius"/>
    </source>
</evidence>
<feature type="transmembrane region" description="Helical" evidence="1">
    <location>
        <begin position="127"/>
        <end position="147"/>
    </location>
</feature>
<keyword evidence="1" id="KW-0472">Membrane</keyword>
<dbReference type="OrthoDB" id="3142841at2759"/>
<dbReference type="InterPro" id="IPR052979">
    <property type="entry name" value="Adenylate-forming_domain"/>
</dbReference>
<dbReference type="Proteomes" id="UP001140560">
    <property type="component" value="Unassembled WGS sequence"/>
</dbReference>
<keyword evidence="1" id="KW-0812">Transmembrane</keyword>